<dbReference type="AlphaFoldDB" id="A0A4D6LER5"/>
<gene>
    <name evidence="1" type="ORF">DEO72_LG3g1511</name>
</gene>
<evidence type="ECO:0000313" key="1">
    <source>
        <dbReference type="EMBL" id="QCD86980.1"/>
    </source>
</evidence>
<evidence type="ECO:0000313" key="2">
    <source>
        <dbReference type="Proteomes" id="UP000501690"/>
    </source>
</evidence>
<protein>
    <submittedName>
        <fullName evidence="1">Uncharacterized protein</fullName>
    </submittedName>
</protein>
<dbReference type="Proteomes" id="UP000501690">
    <property type="component" value="Linkage Group LG3"/>
</dbReference>
<organism evidence="1 2">
    <name type="scientific">Vigna unguiculata</name>
    <name type="common">Cowpea</name>
    <dbReference type="NCBI Taxonomy" id="3917"/>
    <lineage>
        <taxon>Eukaryota</taxon>
        <taxon>Viridiplantae</taxon>
        <taxon>Streptophyta</taxon>
        <taxon>Embryophyta</taxon>
        <taxon>Tracheophyta</taxon>
        <taxon>Spermatophyta</taxon>
        <taxon>Magnoliopsida</taxon>
        <taxon>eudicotyledons</taxon>
        <taxon>Gunneridae</taxon>
        <taxon>Pentapetalae</taxon>
        <taxon>rosids</taxon>
        <taxon>fabids</taxon>
        <taxon>Fabales</taxon>
        <taxon>Fabaceae</taxon>
        <taxon>Papilionoideae</taxon>
        <taxon>50 kb inversion clade</taxon>
        <taxon>NPAAA clade</taxon>
        <taxon>indigoferoid/millettioid clade</taxon>
        <taxon>Phaseoleae</taxon>
        <taxon>Vigna</taxon>
    </lineage>
</organism>
<dbReference type="EMBL" id="CP039347">
    <property type="protein sequence ID" value="QCD86980.1"/>
    <property type="molecule type" value="Genomic_DNA"/>
</dbReference>
<sequence length="60" mass="7319">MVPTFAARKRIFEQRTAAQRSGYGGRAKEWSGRWWWCGVQREDETQRREKEERKRSMKTK</sequence>
<name>A0A4D6LER5_VIGUN</name>
<proteinExistence type="predicted"/>
<accession>A0A4D6LER5</accession>
<reference evidence="1 2" key="1">
    <citation type="submission" date="2019-04" db="EMBL/GenBank/DDBJ databases">
        <title>An improved genome assembly and genetic linkage map for asparagus bean, Vigna unguiculata ssp. sesquipedialis.</title>
        <authorList>
            <person name="Xia Q."/>
            <person name="Zhang R."/>
            <person name="Dong Y."/>
        </authorList>
    </citation>
    <scope>NUCLEOTIDE SEQUENCE [LARGE SCALE GENOMIC DNA]</scope>
    <source>
        <tissue evidence="1">Leaf</tissue>
    </source>
</reference>
<keyword evidence="2" id="KW-1185">Reference proteome</keyword>